<dbReference type="Gene3D" id="1.10.10.10">
    <property type="entry name" value="Winged helix-like DNA-binding domain superfamily/Winged helix DNA-binding domain"/>
    <property type="match status" value="1"/>
</dbReference>
<evidence type="ECO:0000256" key="3">
    <source>
        <dbReference type="ARBA" id="ARBA00023163"/>
    </source>
</evidence>
<dbReference type="KEGG" id="pnt:G5B91_15115"/>
<dbReference type="InterPro" id="IPR036388">
    <property type="entry name" value="WH-like_DNA-bd_sf"/>
</dbReference>
<evidence type="ECO:0000256" key="1">
    <source>
        <dbReference type="ARBA" id="ARBA00023015"/>
    </source>
</evidence>
<dbReference type="EMBL" id="CP049140">
    <property type="protein sequence ID" value="QIE87525.1"/>
    <property type="molecule type" value="Genomic_DNA"/>
</dbReference>
<keyword evidence="1" id="KW-0805">Transcription regulation</keyword>
<sequence>MPRPRLATAVRGSRQRLTLLCAPAGYGKSILLAESLADAPSGTELLWLACWGEPMSLTELCARVAAGYGLSPLLPPQVLLHQIGQGERILQLVLDDLPGNLSIEVNTWIEHLLHLPESRVRLIVSCRQRPAWDLPSLLLKGELFELGTDTLGMTRSEYAAISARIGGDIADARREEIGVQSGDWWSGARLLLAGQQQGRALLRDYLERELLGRMSDEERRLFVGLCNLPRFSVDLCAQLWDGNAGDQVLHRLLRQQVFIQPVARDAGWYRVHPLVAATLQDGIAAPELTRLRLHACRLLSLAGHLHDAIDQALHVHQPEVAASYIERLKPSWQLADLHLRRVLDWHRQLPSHLMEGTPRLIYLSTLALLLSGRVSEAERGLQGLSRFLPAANTAGNQLLLAHWQALKGSALAFRGELLEAEQHCREALGHLGSAPRECLSQLLCQFTLGRILLASERGDEAQLLWRAALEQARRQGCQDSEALFQGERLRALMLADEAALADLLLQDCLASRAATGLERDPVLGRLMITRADLLQQQGRLHESEAVLLAAQPYLRDCSAPFVLYGYLGLAEVAGRHADLALAQAQIQRGERAMHCGRIDEGLYQAALALQQLKLLAHSQDWRAALEAARRLALEYPLGSVFSIMLPPTLPHHVQWFAAMAEHNLGLREQSRARLQVLAEHCRLAGFLQLQTEVLAFLRQCGAADEGEGADACGYQEELTVREVAVLELLAEGLSNQEIADALFLSVNTVKYHAKNINAKLGATRRTQAIACAKARGLLA</sequence>
<dbReference type="SMART" id="SM00421">
    <property type="entry name" value="HTH_LUXR"/>
    <property type="match status" value="1"/>
</dbReference>
<dbReference type="CDD" id="cd06170">
    <property type="entry name" value="LuxR_C_like"/>
    <property type="match status" value="1"/>
</dbReference>
<feature type="domain" description="HTH luxR-type" evidence="4">
    <location>
        <begin position="711"/>
        <end position="776"/>
    </location>
</feature>
<accession>A0A6G6IWK9</accession>
<evidence type="ECO:0000259" key="4">
    <source>
        <dbReference type="PROSITE" id="PS50043"/>
    </source>
</evidence>
<dbReference type="PRINTS" id="PR00038">
    <property type="entry name" value="HTHLUXR"/>
</dbReference>
<name>A0A6G6IWK9_PSENT</name>
<protein>
    <submittedName>
        <fullName evidence="5">LuxR family transcriptional regulator</fullName>
    </submittedName>
</protein>
<gene>
    <name evidence="5" type="ORF">G5B91_15115</name>
</gene>
<keyword evidence="3" id="KW-0804">Transcription</keyword>
<dbReference type="Pfam" id="PF00196">
    <property type="entry name" value="GerE"/>
    <property type="match status" value="1"/>
</dbReference>
<organism evidence="5 6">
    <name type="scientific">Pseudomonas nitroreducens</name>
    <dbReference type="NCBI Taxonomy" id="46680"/>
    <lineage>
        <taxon>Bacteria</taxon>
        <taxon>Pseudomonadati</taxon>
        <taxon>Pseudomonadota</taxon>
        <taxon>Gammaproteobacteria</taxon>
        <taxon>Pseudomonadales</taxon>
        <taxon>Pseudomonadaceae</taxon>
        <taxon>Pseudomonas</taxon>
    </lineage>
</organism>
<dbReference type="PROSITE" id="PS50043">
    <property type="entry name" value="HTH_LUXR_2"/>
    <property type="match status" value="1"/>
</dbReference>
<dbReference type="PANTHER" id="PTHR44688:SF25">
    <property type="entry name" value="HTH LUXR-TYPE DOMAIN-CONTAINING PROTEIN"/>
    <property type="match status" value="1"/>
</dbReference>
<evidence type="ECO:0000256" key="2">
    <source>
        <dbReference type="ARBA" id="ARBA00023125"/>
    </source>
</evidence>
<keyword evidence="2" id="KW-0238">DNA-binding</keyword>
<dbReference type="Pfam" id="PF25873">
    <property type="entry name" value="WHD_MalT"/>
    <property type="match status" value="1"/>
</dbReference>
<dbReference type="Gene3D" id="1.25.40.10">
    <property type="entry name" value="Tetratricopeptide repeat domain"/>
    <property type="match status" value="1"/>
</dbReference>
<dbReference type="InterPro" id="IPR000792">
    <property type="entry name" value="Tscrpt_reg_LuxR_C"/>
</dbReference>
<evidence type="ECO:0000313" key="5">
    <source>
        <dbReference type="EMBL" id="QIE87525.1"/>
    </source>
</evidence>
<dbReference type="GO" id="GO:0003677">
    <property type="term" value="F:DNA binding"/>
    <property type="evidence" value="ECO:0007669"/>
    <property type="project" value="UniProtKB-KW"/>
</dbReference>
<dbReference type="PANTHER" id="PTHR44688">
    <property type="entry name" value="DNA-BINDING TRANSCRIPTIONAL ACTIVATOR DEVR_DOSR"/>
    <property type="match status" value="1"/>
</dbReference>
<dbReference type="PROSITE" id="PS00622">
    <property type="entry name" value="HTH_LUXR_1"/>
    <property type="match status" value="1"/>
</dbReference>
<dbReference type="RefSeq" id="WP_024762821.1">
    <property type="nucleotide sequence ID" value="NZ_CP049140.1"/>
</dbReference>
<dbReference type="AlphaFoldDB" id="A0A6G6IWK9"/>
<dbReference type="InterPro" id="IPR059106">
    <property type="entry name" value="WHD_MalT"/>
</dbReference>
<dbReference type="Proteomes" id="UP000501063">
    <property type="component" value="Chromosome"/>
</dbReference>
<proteinExistence type="predicted"/>
<evidence type="ECO:0000313" key="6">
    <source>
        <dbReference type="Proteomes" id="UP000501063"/>
    </source>
</evidence>
<reference evidence="5 6" key="1">
    <citation type="submission" date="2020-02" db="EMBL/GenBank/DDBJ databases">
        <title>Integrative conjugative elements (ICEs) and plasmids drive adaptation of Pseudomonas nitroreducens strain HBP1 to wastewater environment.</title>
        <authorList>
            <person name="Sentchilo V."/>
            <person name="Carraro N."/>
            <person name="Bertelli C."/>
            <person name="van der Meer J.R."/>
        </authorList>
    </citation>
    <scope>NUCLEOTIDE SEQUENCE [LARGE SCALE GENOMIC DNA]</scope>
    <source>
        <strain evidence="5 6">HBP1</strain>
    </source>
</reference>
<dbReference type="SUPFAM" id="SSF46894">
    <property type="entry name" value="C-terminal effector domain of the bipartite response regulators"/>
    <property type="match status" value="1"/>
</dbReference>
<dbReference type="InterPro" id="IPR016032">
    <property type="entry name" value="Sig_transdc_resp-reg_C-effctor"/>
</dbReference>
<dbReference type="GO" id="GO:0006355">
    <property type="term" value="P:regulation of DNA-templated transcription"/>
    <property type="evidence" value="ECO:0007669"/>
    <property type="project" value="InterPro"/>
</dbReference>
<dbReference type="InterPro" id="IPR011990">
    <property type="entry name" value="TPR-like_helical_dom_sf"/>
</dbReference>